<name>A0ABR7BPA2_9ACTN</name>
<dbReference type="InterPro" id="IPR007460">
    <property type="entry name" value="BrnT_toxin"/>
</dbReference>
<dbReference type="EMBL" id="JACOOA010000001">
    <property type="protein sequence ID" value="MBC5583436.1"/>
    <property type="molecule type" value="Genomic_DNA"/>
</dbReference>
<organism evidence="1 2">
    <name type="scientific">Eggerthella hominis</name>
    <dbReference type="NCBI Taxonomy" id="2763043"/>
    <lineage>
        <taxon>Bacteria</taxon>
        <taxon>Bacillati</taxon>
        <taxon>Actinomycetota</taxon>
        <taxon>Coriobacteriia</taxon>
        <taxon>Eggerthellales</taxon>
        <taxon>Eggerthellaceae</taxon>
        <taxon>Eggerthella</taxon>
    </lineage>
</organism>
<dbReference type="Proteomes" id="UP000622448">
    <property type="component" value="Unassembled WGS sequence"/>
</dbReference>
<evidence type="ECO:0000313" key="1">
    <source>
        <dbReference type="EMBL" id="MBC5583436.1"/>
    </source>
</evidence>
<keyword evidence="2" id="KW-1185">Reference proteome</keyword>
<dbReference type="Gene3D" id="3.10.450.530">
    <property type="entry name" value="Ribonuclease toxin, BrnT, of type II toxin-antitoxin system"/>
    <property type="match status" value="1"/>
</dbReference>
<comment type="caution">
    <text evidence="1">The sequence shown here is derived from an EMBL/GenBank/DDBJ whole genome shotgun (WGS) entry which is preliminary data.</text>
</comment>
<proteinExistence type="predicted"/>
<evidence type="ECO:0000313" key="2">
    <source>
        <dbReference type="Proteomes" id="UP000622448"/>
    </source>
</evidence>
<accession>A0ABR7BPA2</accession>
<dbReference type="Pfam" id="PF04365">
    <property type="entry name" value="BrnT_toxin"/>
    <property type="match status" value="1"/>
</dbReference>
<reference evidence="1 2" key="1">
    <citation type="submission" date="2020-08" db="EMBL/GenBank/DDBJ databases">
        <title>Genome public.</title>
        <authorList>
            <person name="Liu C."/>
            <person name="Sun Q."/>
        </authorList>
    </citation>
    <scope>NUCLEOTIDE SEQUENCE [LARGE SCALE GENOMIC DNA]</scope>
    <source>
        <strain evidence="1 2">NSJ-70</strain>
    </source>
</reference>
<protein>
    <submittedName>
        <fullName evidence="1">BrnT family toxin</fullName>
    </submittedName>
</protein>
<gene>
    <name evidence="1" type="ORF">H8S61_04415</name>
</gene>
<dbReference type="InterPro" id="IPR038573">
    <property type="entry name" value="BrnT_sf"/>
</dbReference>
<sequence length="101" mass="11653">MDIITISLGTILTFEYDPVKSAANLEKHGIDFDEAQRLWEGVYLKAPARKKGERRYAVVGVLRGVHWTAIATDRGGRIRIISVRRATEQERIRYEQRKNNL</sequence>